<evidence type="ECO:0000256" key="4">
    <source>
        <dbReference type="SAM" id="MobiDB-lite"/>
    </source>
</evidence>
<dbReference type="InterPro" id="IPR028082">
    <property type="entry name" value="Peripla_BP_I"/>
</dbReference>
<evidence type="ECO:0000313" key="7">
    <source>
        <dbReference type="Proteomes" id="UP000183407"/>
    </source>
</evidence>
<dbReference type="GO" id="GO:0000976">
    <property type="term" value="F:transcription cis-regulatory region binding"/>
    <property type="evidence" value="ECO:0007669"/>
    <property type="project" value="TreeGrafter"/>
</dbReference>
<reference evidence="7" key="1">
    <citation type="submission" date="2016-10" db="EMBL/GenBank/DDBJ databases">
        <authorList>
            <person name="Varghese N."/>
        </authorList>
    </citation>
    <scope>NUCLEOTIDE SEQUENCE [LARGE SCALE GENOMIC DNA]</scope>
    <source>
        <strain evidence="7">DSM 44719</strain>
    </source>
</reference>
<organism evidence="6 7">
    <name type="scientific">Rhodococcus jostii</name>
    <dbReference type="NCBI Taxonomy" id="132919"/>
    <lineage>
        <taxon>Bacteria</taxon>
        <taxon>Bacillati</taxon>
        <taxon>Actinomycetota</taxon>
        <taxon>Actinomycetes</taxon>
        <taxon>Mycobacteriales</taxon>
        <taxon>Nocardiaceae</taxon>
        <taxon>Rhodococcus</taxon>
    </lineage>
</organism>
<dbReference type="RefSeq" id="WP_240319577.1">
    <property type="nucleotide sequence ID" value="NZ_FNTL01000002.1"/>
</dbReference>
<keyword evidence="2 6" id="KW-0238">DNA-binding</keyword>
<evidence type="ECO:0000313" key="6">
    <source>
        <dbReference type="EMBL" id="SEB37963.1"/>
    </source>
</evidence>
<dbReference type="InterPro" id="IPR046335">
    <property type="entry name" value="LacI/GalR-like_sensor"/>
</dbReference>
<feature type="domain" description="HTH lacI-type" evidence="5">
    <location>
        <begin position="8"/>
        <end position="62"/>
    </location>
</feature>
<gene>
    <name evidence="6" type="ORF">SAMN04490220_0557</name>
</gene>
<dbReference type="CDD" id="cd06267">
    <property type="entry name" value="PBP1_LacI_sugar_binding-like"/>
    <property type="match status" value="1"/>
</dbReference>
<dbReference type="PANTHER" id="PTHR30146:SF109">
    <property type="entry name" value="HTH-TYPE TRANSCRIPTIONAL REGULATOR GALS"/>
    <property type="match status" value="1"/>
</dbReference>
<dbReference type="PANTHER" id="PTHR30146">
    <property type="entry name" value="LACI-RELATED TRANSCRIPTIONAL REPRESSOR"/>
    <property type="match status" value="1"/>
</dbReference>
<dbReference type="Proteomes" id="UP000183407">
    <property type="component" value="Unassembled WGS sequence"/>
</dbReference>
<accession>A0A1H4IVB6</accession>
<dbReference type="PROSITE" id="PS00356">
    <property type="entry name" value="HTH_LACI_1"/>
    <property type="match status" value="1"/>
</dbReference>
<feature type="region of interest" description="Disordered" evidence="4">
    <location>
        <begin position="319"/>
        <end position="374"/>
    </location>
</feature>
<dbReference type="Pfam" id="PF13377">
    <property type="entry name" value="Peripla_BP_3"/>
    <property type="match status" value="1"/>
</dbReference>
<evidence type="ECO:0000256" key="3">
    <source>
        <dbReference type="ARBA" id="ARBA00023163"/>
    </source>
</evidence>
<name>A0A1H4IVB6_RHOJO</name>
<dbReference type="Pfam" id="PF00356">
    <property type="entry name" value="LacI"/>
    <property type="match status" value="1"/>
</dbReference>
<protein>
    <submittedName>
        <fullName evidence="6">DNA-binding transcriptional regulator, LacI/PurR family</fullName>
    </submittedName>
</protein>
<evidence type="ECO:0000259" key="5">
    <source>
        <dbReference type="PROSITE" id="PS50932"/>
    </source>
</evidence>
<sequence length="374" mass="39663">MPDQPGSLSLSDVAREAGVSLTTASRALNDSYGVSAATKAKVLATARRLDYVISPDAVRLAGGPTRRVALVVPHIERWFFGEMVNGIETVLASANFDLLLYQVGGPEDRQDFFTRLPARRKVDAVVVVAFPVDQRERDRLALMGVGIVAAGGQSADYPYVCIDDYHAGRLAVDHLLESGHRRIAMIAAHDPDQPGWPARSGRSEAYVDALTGAGIALDHSLVRDVDWGGINAAEAMADILDATPESAPTAVFAHSDELALGAIRTLRRRGLRIPEDVSVVGIDDHPLAALTDLTTVHQSVREQGEIAARLVLDTLAPTPDAGAPTAVTAPTTLVVRGSTGPAPDHARSLAASSDDPHPELRGSRPAVPAHPQER</sequence>
<dbReference type="Gene3D" id="3.40.50.2300">
    <property type="match status" value="2"/>
</dbReference>
<dbReference type="CDD" id="cd01392">
    <property type="entry name" value="HTH_LacI"/>
    <property type="match status" value="1"/>
</dbReference>
<dbReference type="PROSITE" id="PS50932">
    <property type="entry name" value="HTH_LACI_2"/>
    <property type="match status" value="1"/>
</dbReference>
<dbReference type="Gene3D" id="1.10.260.40">
    <property type="entry name" value="lambda repressor-like DNA-binding domains"/>
    <property type="match status" value="1"/>
</dbReference>
<feature type="compositionally biased region" description="Low complexity" evidence="4">
    <location>
        <begin position="319"/>
        <end position="334"/>
    </location>
</feature>
<keyword evidence="3" id="KW-0804">Transcription</keyword>
<dbReference type="AlphaFoldDB" id="A0A1H4IVB6"/>
<dbReference type="EMBL" id="FNTL01000002">
    <property type="protein sequence ID" value="SEB37963.1"/>
    <property type="molecule type" value="Genomic_DNA"/>
</dbReference>
<dbReference type="GO" id="GO:0003700">
    <property type="term" value="F:DNA-binding transcription factor activity"/>
    <property type="evidence" value="ECO:0007669"/>
    <property type="project" value="TreeGrafter"/>
</dbReference>
<evidence type="ECO:0000256" key="2">
    <source>
        <dbReference type="ARBA" id="ARBA00023125"/>
    </source>
</evidence>
<evidence type="ECO:0000256" key="1">
    <source>
        <dbReference type="ARBA" id="ARBA00023015"/>
    </source>
</evidence>
<dbReference type="SUPFAM" id="SSF53822">
    <property type="entry name" value="Periplasmic binding protein-like I"/>
    <property type="match status" value="1"/>
</dbReference>
<keyword evidence="1" id="KW-0805">Transcription regulation</keyword>
<dbReference type="SMART" id="SM00354">
    <property type="entry name" value="HTH_LACI"/>
    <property type="match status" value="1"/>
</dbReference>
<proteinExistence type="predicted"/>
<dbReference type="SUPFAM" id="SSF47413">
    <property type="entry name" value="lambda repressor-like DNA-binding domains"/>
    <property type="match status" value="1"/>
</dbReference>
<dbReference type="InterPro" id="IPR010982">
    <property type="entry name" value="Lambda_DNA-bd_dom_sf"/>
</dbReference>
<dbReference type="InterPro" id="IPR000843">
    <property type="entry name" value="HTH_LacI"/>
</dbReference>